<dbReference type="InterPro" id="IPR018303">
    <property type="entry name" value="ATPase_P-typ_P_site"/>
</dbReference>
<keyword evidence="3 10" id="KW-0812">Transmembrane</keyword>
<feature type="transmembrane region" description="Helical" evidence="10">
    <location>
        <begin position="333"/>
        <end position="358"/>
    </location>
</feature>
<dbReference type="AlphaFoldDB" id="A0A1D9DZY1"/>
<dbReference type="PRINTS" id="PR00119">
    <property type="entry name" value="CATATPASE"/>
</dbReference>
<proteinExistence type="inferred from homology"/>
<evidence type="ECO:0000256" key="3">
    <source>
        <dbReference type="ARBA" id="ARBA00022692"/>
    </source>
</evidence>
<organism evidence="12 13">
    <name type="scientific">Candidatus Rhodoluna planktonica</name>
    <dbReference type="NCBI Taxonomy" id="535712"/>
    <lineage>
        <taxon>Bacteria</taxon>
        <taxon>Bacillati</taxon>
        <taxon>Actinomycetota</taxon>
        <taxon>Actinomycetes</taxon>
        <taxon>Micrococcales</taxon>
        <taxon>Microbacteriaceae</taxon>
        <taxon>Luna cluster</taxon>
        <taxon>Luna-1 subcluster</taxon>
        <taxon>Rhodoluna</taxon>
    </lineage>
</organism>
<dbReference type="GO" id="GO:0016887">
    <property type="term" value="F:ATP hydrolysis activity"/>
    <property type="evidence" value="ECO:0007669"/>
    <property type="project" value="InterPro"/>
</dbReference>
<dbReference type="PANTHER" id="PTHR43520:SF8">
    <property type="entry name" value="P-TYPE CU(+) TRANSPORTER"/>
    <property type="match status" value="1"/>
</dbReference>
<evidence type="ECO:0000256" key="4">
    <source>
        <dbReference type="ARBA" id="ARBA00022723"/>
    </source>
</evidence>
<evidence type="ECO:0000256" key="5">
    <source>
        <dbReference type="ARBA" id="ARBA00022741"/>
    </source>
</evidence>
<keyword evidence="6 10" id="KW-0067">ATP-binding</keyword>
<dbReference type="GO" id="GO:0043682">
    <property type="term" value="F:P-type divalent copper transporter activity"/>
    <property type="evidence" value="ECO:0007669"/>
    <property type="project" value="TreeGrafter"/>
</dbReference>
<evidence type="ECO:0000256" key="2">
    <source>
        <dbReference type="ARBA" id="ARBA00006024"/>
    </source>
</evidence>
<evidence type="ECO:0000256" key="8">
    <source>
        <dbReference type="ARBA" id="ARBA00022989"/>
    </source>
</evidence>
<evidence type="ECO:0000256" key="7">
    <source>
        <dbReference type="ARBA" id="ARBA00022967"/>
    </source>
</evidence>
<dbReference type="InterPro" id="IPR036412">
    <property type="entry name" value="HAD-like_sf"/>
</dbReference>
<dbReference type="Gene3D" id="3.40.1110.10">
    <property type="entry name" value="Calcium-transporting ATPase, cytoplasmic domain N"/>
    <property type="match status" value="1"/>
</dbReference>
<dbReference type="PANTHER" id="PTHR43520">
    <property type="entry name" value="ATP7, ISOFORM B"/>
    <property type="match status" value="1"/>
</dbReference>
<dbReference type="GO" id="GO:0005524">
    <property type="term" value="F:ATP binding"/>
    <property type="evidence" value="ECO:0007669"/>
    <property type="project" value="UniProtKB-UniRule"/>
</dbReference>
<feature type="transmembrane region" description="Helical" evidence="10">
    <location>
        <begin position="142"/>
        <end position="159"/>
    </location>
</feature>
<dbReference type="PROSITE" id="PS00154">
    <property type="entry name" value="ATPASE_E1_E2"/>
    <property type="match status" value="1"/>
</dbReference>
<feature type="transmembrane region" description="Helical" evidence="10">
    <location>
        <begin position="646"/>
        <end position="669"/>
    </location>
</feature>
<keyword evidence="7" id="KW-1278">Translocase</keyword>
<dbReference type="GO" id="GO:0055070">
    <property type="term" value="P:copper ion homeostasis"/>
    <property type="evidence" value="ECO:0007669"/>
    <property type="project" value="TreeGrafter"/>
</dbReference>
<dbReference type="InterPro" id="IPR023298">
    <property type="entry name" value="ATPase_P-typ_TM_dom_sf"/>
</dbReference>
<dbReference type="SFLD" id="SFLDS00003">
    <property type="entry name" value="Haloacid_Dehalogenase"/>
    <property type="match status" value="1"/>
</dbReference>
<evidence type="ECO:0000256" key="10">
    <source>
        <dbReference type="RuleBase" id="RU362081"/>
    </source>
</evidence>
<keyword evidence="10" id="KW-1003">Cell membrane</keyword>
<dbReference type="NCBIfam" id="TIGR01525">
    <property type="entry name" value="ATPase-IB_hvy"/>
    <property type="match status" value="1"/>
</dbReference>
<dbReference type="InterPro" id="IPR001757">
    <property type="entry name" value="P_typ_ATPase"/>
</dbReference>
<dbReference type="SUPFAM" id="SSF56784">
    <property type="entry name" value="HAD-like"/>
    <property type="match status" value="1"/>
</dbReference>
<evidence type="ECO:0000256" key="1">
    <source>
        <dbReference type="ARBA" id="ARBA00004651"/>
    </source>
</evidence>
<evidence type="ECO:0000256" key="6">
    <source>
        <dbReference type="ARBA" id="ARBA00022840"/>
    </source>
</evidence>
<dbReference type="STRING" id="535712.A4Z71_05070"/>
<dbReference type="SUPFAM" id="SSF81653">
    <property type="entry name" value="Calcium ATPase, transduction domain A"/>
    <property type="match status" value="1"/>
</dbReference>
<dbReference type="Proteomes" id="UP000243784">
    <property type="component" value="Chromosome"/>
</dbReference>
<feature type="transmembrane region" description="Helical" evidence="10">
    <location>
        <begin position="51"/>
        <end position="71"/>
    </location>
</feature>
<dbReference type="NCBIfam" id="TIGR01494">
    <property type="entry name" value="ATPase_P-type"/>
    <property type="match status" value="1"/>
</dbReference>
<feature type="transmembrane region" description="Helical" evidence="10">
    <location>
        <begin position="77"/>
        <end position="95"/>
    </location>
</feature>
<evidence type="ECO:0000313" key="12">
    <source>
        <dbReference type="EMBL" id="AOY56330.1"/>
    </source>
</evidence>
<comment type="subcellular location">
    <subcellularLocation>
        <location evidence="1">Cell membrane</location>
        <topology evidence="1">Multi-pass membrane protein</topology>
    </subcellularLocation>
</comment>
<sequence length="697" mass="73328">MLGNKISVMSQHEHLQAPMSDPAADNTSTQPSHNQSHQQISVAKLRLTTSLTVPAVLFSPTLQSIFGLSWVFSGSELISPVAAIILFFTVGQTFLRGGFVELRHGKPGMMALIALALVVAFGYSIFISTGQWLGFEFQGMDFWWELATLIAIMAWGHFIEARSVAAANKSLSSLAEMLPNEVEIFRDGEVVKISRAEVLVGDLVLVRPGSVVPVDGLVVEGNSSVDEALITGESNPVSKPEGSFVVAGSINSVNHTLGQGSLTVRVLRTGESTSLAAIMQLVEKAKAAKSKTQVLADRAAGWLFYIALLSALATLAGWLIAGNQSLDFILERVVTVLVIACPHALGLAIPLVSAISVSKAAKSGLLIRNRSAFEQAAKADVVIFDKTGTLTTAKRAFVGARLAYGSELMSTDELIALAASVELTAEHSIAKCIVDQAHKLKVTIPKSTDFRAIPGQGVTAVLGGQTISVGGPALLTARNIPIYVDDVVRADAAHQAGLSVVFVVRNGELLGSIEVGDTLRETAKAAVYELQLRRKRVVMLTGDATGVAESVAKELGITEVFAEVLPHRKAEVVRKLQVDGSKVIMVGDGINDAPALAQANVGVAIGAGTNVAIESAGIVLSSDDPVKILDLIQQSRESVAKMKQNLFWAVGYNVLAIPLAGGALVGAGLTLTPALGALLMSISTLVVAANAQLLRRR</sequence>
<dbReference type="InterPro" id="IPR008250">
    <property type="entry name" value="ATPase_P-typ_transduc_dom_A_sf"/>
</dbReference>
<keyword evidence="9 10" id="KW-0472">Membrane</keyword>
<dbReference type="InterPro" id="IPR059000">
    <property type="entry name" value="ATPase_P-type_domA"/>
</dbReference>
<dbReference type="GO" id="GO:0005886">
    <property type="term" value="C:plasma membrane"/>
    <property type="evidence" value="ECO:0007669"/>
    <property type="project" value="UniProtKB-SubCell"/>
</dbReference>
<keyword evidence="8 10" id="KW-1133">Transmembrane helix</keyword>
<dbReference type="Pfam" id="PF00122">
    <property type="entry name" value="E1-E2_ATPase"/>
    <property type="match status" value="1"/>
</dbReference>
<keyword evidence="5 10" id="KW-0547">Nucleotide-binding</keyword>
<dbReference type="PRINTS" id="PR00120">
    <property type="entry name" value="HATPASE"/>
</dbReference>
<dbReference type="Pfam" id="PF00702">
    <property type="entry name" value="Hydrolase"/>
    <property type="match status" value="1"/>
</dbReference>
<keyword evidence="4 10" id="KW-0479">Metal-binding</keyword>
<dbReference type="InterPro" id="IPR023214">
    <property type="entry name" value="HAD_sf"/>
</dbReference>
<dbReference type="Gene3D" id="2.70.150.10">
    <property type="entry name" value="Calcium-transporting ATPase, cytoplasmic transduction domain A"/>
    <property type="match status" value="1"/>
</dbReference>
<dbReference type="FunFam" id="2.70.150.10:FF:000002">
    <property type="entry name" value="Copper-transporting ATPase 1, putative"/>
    <property type="match status" value="1"/>
</dbReference>
<gene>
    <name evidence="12" type="ORF">A4Z71_05070</name>
</gene>
<dbReference type="InterPro" id="IPR027256">
    <property type="entry name" value="P-typ_ATPase_IB"/>
</dbReference>
<dbReference type="SFLD" id="SFLDF00027">
    <property type="entry name" value="p-type_atpase"/>
    <property type="match status" value="1"/>
</dbReference>
<dbReference type="EMBL" id="CP015208">
    <property type="protein sequence ID" value="AOY56330.1"/>
    <property type="molecule type" value="Genomic_DNA"/>
</dbReference>
<evidence type="ECO:0000256" key="9">
    <source>
        <dbReference type="ARBA" id="ARBA00023136"/>
    </source>
</evidence>
<dbReference type="InterPro" id="IPR023299">
    <property type="entry name" value="ATPase_P-typ_cyto_dom_N"/>
</dbReference>
<feature type="domain" description="P-type ATPase A" evidence="11">
    <location>
        <begin position="176"/>
        <end position="283"/>
    </location>
</feature>
<protein>
    <recommendedName>
        <fullName evidence="11">P-type ATPase A domain-containing protein</fullName>
    </recommendedName>
</protein>
<reference evidence="12 13" key="1">
    <citation type="journal article" date="2016" name="Biochim. Biophys. Acta">
        <title>Photochemical characterization of actinorhodopsin and its functional existence in the natural host.</title>
        <authorList>
            <person name="Nakamura S."/>
            <person name="Kikukawa T."/>
            <person name="Tamogami J."/>
            <person name="Kamiya M."/>
            <person name="Aizawa T."/>
            <person name="Hahn M.W."/>
            <person name="Ihara K."/>
            <person name="Kamo N."/>
            <person name="Demura M."/>
        </authorList>
    </citation>
    <scope>NUCLEOTIDE SEQUENCE [LARGE SCALE GENOMIC DNA]</scope>
    <source>
        <strain evidence="12 13">MWH-Dar1</strain>
    </source>
</reference>
<dbReference type="SUPFAM" id="SSF81665">
    <property type="entry name" value="Calcium ATPase, transmembrane domain M"/>
    <property type="match status" value="1"/>
</dbReference>
<evidence type="ECO:0000313" key="13">
    <source>
        <dbReference type="Proteomes" id="UP000243784"/>
    </source>
</evidence>
<evidence type="ECO:0000259" key="11">
    <source>
        <dbReference type="Pfam" id="PF00122"/>
    </source>
</evidence>
<name>A0A1D9DZY1_9MICO</name>
<dbReference type="SFLD" id="SFLDG00002">
    <property type="entry name" value="C1.7:_P-type_atpase_like"/>
    <property type="match status" value="1"/>
</dbReference>
<feature type="transmembrane region" description="Helical" evidence="10">
    <location>
        <begin position="107"/>
        <end position="130"/>
    </location>
</feature>
<dbReference type="InterPro" id="IPR044492">
    <property type="entry name" value="P_typ_ATPase_HD_dom"/>
</dbReference>
<dbReference type="KEGG" id="rpla:A4Z71_05070"/>
<accession>A0A1D9DZY1</accession>
<keyword evidence="13" id="KW-1185">Reference proteome</keyword>
<dbReference type="NCBIfam" id="TIGR01511">
    <property type="entry name" value="ATPase-IB1_Cu"/>
    <property type="match status" value="1"/>
</dbReference>
<dbReference type="Gene3D" id="3.40.50.1000">
    <property type="entry name" value="HAD superfamily/HAD-like"/>
    <property type="match status" value="1"/>
</dbReference>
<feature type="transmembrane region" description="Helical" evidence="10">
    <location>
        <begin position="299"/>
        <end position="321"/>
    </location>
</feature>
<comment type="similarity">
    <text evidence="2 10">Belongs to the cation transport ATPase (P-type) (TC 3.A.3) family. Type IB subfamily.</text>
</comment>
<dbReference type="GO" id="GO:0005507">
    <property type="term" value="F:copper ion binding"/>
    <property type="evidence" value="ECO:0007669"/>
    <property type="project" value="TreeGrafter"/>
</dbReference>
<feature type="transmembrane region" description="Helical" evidence="10">
    <location>
        <begin position="675"/>
        <end position="694"/>
    </location>
</feature>